<comment type="caution">
    <text evidence="1">The sequence shown here is derived from an EMBL/GenBank/DDBJ whole genome shotgun (WGS) entry which is preliminary data.</text>
</comment>
<feature type="non-terminal residue" evidence="1">
    <location>
        <position position="1"/>
    </location>
</feature>
<evidence type="ECO:0000313" key="2">
    <source>
        <dbReference type="Proteomes" id="UP001236274"/>
    </source>
</evidence>
<organism evidence="1 2">
    <name type="scientific">Veillonella atypica</name>
    <dbReference type="NCBI Taxonomy" id="39777"/>
    <lineage>
        <taxon>Bacteria</taxon>
        <taxon>Bacillati</taxon>
        <taxon>Bacillota</taxon>
        <taxon>Negativicutes</taxon>
        <taxon>Veillonellales</taxon>
        <taxon>Veillonellaceae</taxon>
        <taxon>Veillonella</taxon>
    </lineage>
</organism>
<dbReference type="Proteomes" id="UP001236274">
    <property type="component" value="Unassembled WGS sequence"/>
</dbReference>
<dbReference type="NCBIfam" id="NF033510">
    <property type="entry name" value="Ca_tandemer"/>
    <property type="match status" value="2"/>
</dbReference>
<dbReference type="AlphaFoldDB" id="A0AAJ1QBD0"/>
<feature type="non-terminal residue" evidence="1">
    <location>
        <position position="102"/>
    </location>
</feature>
<protein>
    <submittedName>
        <fullName evidence="1">Ig-like domain-containing protein</fullName>
    </submittedName>
</protein>
<name>A0AAJ1QBD0_9FIRM</name>
<sequence length="102" mass="10544">EVQAGNTWSVTVPADAVKDLQPGDITAEVTGQDEYGNAYKADDAVEFDVQTGTPEATITIDEPFGDSVLNQEESKVEQTITGSVGGAAKEGDAVVVTIGGKE</sequence>
<dbReference type="Gene3D" id="2.60.40.10">
    <property type="entry name" value="Immunoglobulins"/>
    <property type="match status" value="2"/>
</dbReference>
<accession>A0AAJ1QBD0</accession>
<dbReference type="NCBIfam" id="NF012196">
    <property type="entry name" value="Ig_like_ice"/>
    <property type="match status" value="1"/>
</dbReference>
<gene>
    <name evidence="1" type="ORF">QP520_09645</name>
</gene>
<reference evidence="1" key="1">
    <citation type="submission" date="2023-05" db="EMBL/GenBank/DDBJ databases">
        <title>Cataloging the Phylogenetic Diversity of Human Bladder Bacteria.</title>
        <authorList>
            <person name="Du J."/>
        </authorList>
    </citation>
    <scope>NUCLEOTIDE SEQUENCE</scope>
    <source>
        <strain evidence="1">UMB10101</strain>
    </source>
</reference>
<dbReference type="InterPro" id="IPR013783">
    <property type="entry name" value="Ig-like_fold"/>
</dbReference>
<dbReference type="InterPro" id="IPR049826">
    <property type="entry name" value="Ig-like_ice"/>
</dbReference>
<dbReference type="EMBL" id="JASORJ010000067">
    <property type="protein sequence ID" value="MDK7357877.1"/>
    <property type="molecule type" value="Genomic_DNA"/>
</dbReference>
<proteinExistence type="predicted"/>
<evidence type="ECO:0000313" key="1">
    <source>
        <dbReference type="EMBL" id="MDK7357877.1"/>
    </source>
</evidence>